<evidence type="ECO:0000313" key="2">
    <source>
        <dbReference type="EMBL" id="OEU12150.1"/>
    </source>
</evidence>
<dbReference type="EMBL" id="KV784365">
    <property type="protein sequence ID" value="OEU12150.1"/>
    <property type="molecule type" value="Genomic_DNA"/>
</dbReference>
<evidence type="ECO:0000256" key="1">
    <source>
        <dbReference type="SAM" id="MobiDB-lite"/>
    </source>
</evidence>
<gene>
    <name evidence="2" type="ORF">FRACYDRAFT_244411</name>
</gene>
<keyword evidence="3" id="KW-1185">Reference proteome</keyword>
<feature type="region of interest" description="Disordered" evidence="1">
    <location>
        <begin position="286"/>
        <end position="347"/>
    </location>
</feature>
<sequence length="417" mass="47156">MDTITAQSAQLPSLASVGGRNGESVSSINRPNTAATKESTFGLEENNEESVVVVMSEIVKSPYENGACAEIGEYYFDELKNIMKPTTNRAVPSHDDDDISSDHIIIIMNPKMENFFGDTLARALFKTRLEIIKSGMVFSTSWREGKIRGNNFGWIPRKQLLLCLQEQLFTEANVTSLQAIVKNLDCVDLVLEAIYTYNLTYEYPNLSSNEKERAFFFDIPETTKICCYKCIIFVARAFATLQILRKTHEISRSLTKNIKKCLSIIEKHVRMNPQTVTELRRKSEKYFNSNDDKPNSKASKLNQCDQSAKRRRSSVTASITSNRNRVDDEEAISASASASATATSKRPCKKIRRSVVKSESLLLSFKIMQEQTQRISQTMDFFKTQLQDHRDMLRGEIRDSIKKEVKASSGGNRSNGR</sequence>
<name>A0A1E7F1S4_9STRA</name>
<dbReference type="Proteomes" id="UP000095751">
    <property type="component" value="Unassembled WGS sequence"/>
</dbReference>
<protein>
    <submittedName>
        <fullName evidence="2">Uncharacterized protein</fullName>
    </submittedName>
</protein>
<feature type="compositionally biased region" description="Low complexity" evidence="1">
    <location>
        <begin position="333"/>
        <end position="344"/>
    </location>
</feature>
<evidence type="ECO:0000313" key="3">
    <source>
        <dbReference type="Proteomes" id="UP000095751"/>
    </source>
</evidence>
<dbReference type="AlphaFoldDB" id="A0A1E7F1S4"/>
<dbReference type="KEGG" id="fcy:FRACYDRAFT_244411"/>
<dbReference type="OrthoDB" id="52731at2759"/>
<feature type="compositionally biased region" description="Polar residues" evidence="1">
    <location>
        <begin position="314"/>
        <end position="323"/>
    </location>
</feature>
<feature type="compositionally biased region" description="Polar residues" evidence="1">
    <location>
        <begin position="296"/>
        <end position="306"/>
    </location>
</feature>
<feature type="compositionally biased region" description="Polar residues" evidence="1">
    <location>
        <begin position="23"/>
        <end position="39"/>
    </location>
</feature>
<accession>A0A1E7F1S4</accession>
<dbReference type="InParanoid" id="A0A1E7F1S4"/>
<reference evidence="2 3" key="1">
    <citation type="submission" date="2016-09" db="EMBL/GenBank/DDBJ databases">
        <title>Extensive genetic diversity and differential bi-allelic expression allows diatom success in the polar Southern Ocean.</title>
        <authorList>
            <consortium name="DOE Joint Genome Institute"/>
            <person name="Mock T."/>
            <person name="Otillar R.P."/>
            <person name="Strauss J."/>
            <person name="Dupont C."/>
            <person name="Frickenhaus S."/>
            <person name="Maumus F."/>
            <person name="Mcmullan M."/>
            <person name="Sanges R."/>
            <person name="Schmutz J."/>
            <person name="Toseland A."/>
            <person name="Valas R."/>
            <person name="Veluchamy A."/>
            <person name="Ward B.J."/>
            <person name="Allen A."/>
            <person name="Barry K."/>
            <person name="Falciatore A."/>
            <person name="Ferrante M."/>
            <person name="Fortunato A.E."/>
            <person name="Gloeckner G."/>
            <person name="Gruber A."/>
            <person name="Hipkin R."/>
            <person name="Janech M."/>
            <person name="Kroth P."/>
            <person name="Leese F."/>
            <person name="Lindquist E."/>
            <person name="Lyon B.R."/>
            <person name="Martin J."/>
            <person name="Mayer C."/>
            <person name="Parker M."/>
            <person name="Quesneville H."/>
            <person name="Raymond J."/>
            <person name="Uhlig C."/>
            <person name="Valentin K.U."/>
            <person name="Worden A.Z."/>
            <person name="Armbrust E.V."/>
            <person name="Bowler C."/>
            <person name="Green B."/>
            <person name="Moulton V."/>
            <person name="Van Oosterhout C."/>
            <person name="Grigoriev I."/>
        </authorList>
    </citation>
    <scope>NUCLEOTIDE SEQUENCE [LARGE SCALE GENOMIC DNA]</scope>
    <source>
        <strain evidence="2 3">CCMP1102</strain>
    </source>
</reference>
<proteinExistence type="predicted"/>
<organism evidence="2 3">
    <name type="scientific">Fragilariopsis cylindrus CCMP1102</name>
    <dbReference type="NCBI Taxonomy" id="635003"/>
    <lineage>
        <taxon>Eukaryota</taxon>
        <taxon>Sar</taxon>
        <taxon>Stramenopiles</taxon>
        <taxon>Ochrophyta</taxon>
        <taxon>Bacillariophyta</taxon>
        <taxon>Bacillariophyceae</taxon>
        <taxon>Bacillariophycidae</taxon>
        <taxon>Bacillariales</taxon>
        <taxon>Bacillariaceae</taxon>
        <taxon>Fragilariopsis</taxon>
    </lineage>
</organism>
<feature type="region of interest" description="Disordered" evidence="1">
    <location>
        <begin position="1"/>
        <end position="42"/>
    </location>
</feature>
<feature type="compositionally biased region" description="Polar residues" evidence="1">
    <location>
        <begin position="1"/>
        <end position="13"/>
    </location>
</feature>
<feature type="compositionally biased region" description="Basic and acidic residues" evidence="1">
    <location>
        <begin position="286"/>
        <end position="295"/>
    </location>
</feature>